<keyword evidence="1" id="KW-0732">Signal</keyword>
<keyword evidence="3" id="KW-1185">Reference proteome</keyword>
<organism evidence="2 3">
    <name type="scientific">Jannaschia pohangensis</name>
    <dbReference type="NCBI Taxonomy" id="390807"/>
    <lineage>
        <taxon>Bacteria</taxon>
        <taxon>Pseudomonadati</taxon>
        <taxon>Pseudomonadota</taxon>
        <taxon>Alphaproteobacteria</taxon>
        <taxon>Rhodobacterales</taxon>
        <taxon>Roseobacteraceae</taxon>
        <taxon>Jannaschia</taxon>
    </lineage>
</organism>
<dbReference type="AlphaFoldDB" id="A0A1I3Q3C7"/>
<dbReference type="InterPro" id="IPR020349">
    <property type="entry name" value="Uncharacterised_14.7kDa"/>
</dbReference>
<gene>
    <name evidence="2" type="ORF">SAMN04488095_2404</name>
</gene>
<dbReference type="Proteomes" id="UP000199110">
    <property type="component" value="Unassembled WGS sequence"/>
</dbReference>
<sequence length="140" mass="14996">MTNRLSLATAAAFALAMTLGQAAAADRYDALRADPQISNGVLVAAIGDLIRDNCPAIGERRARSLLMLNSLVSRARTLGYSVGEIRAYVDDDAEKDRVKAEARRWLSQQGASAGDPASICRLAQREIAAGSTIGRLMYEK</sequence>
<dbReference type="EMBL" id="FORA01000003">
    <property type="protein sequence ID" value="SFJ28423.1"/>
    <property type="molecule type" value="Genomic_DNA"/>
</dbReference>
<evidence type="ECO:0000256" key="1">
    <source>
        <dbReference type="SAM" id="SignalP"/>
    </source>
</evidence>
<feature type="signal peptide" evidence="1">
    <location>
        <begin position="1"/>
        <end position="24"/>
    </location>
</feature>
<reference evidence="2 3" key="1">
    <citation type="submission" date="2016-10" db="EMBL/GenBank/DDBJ databases">
        <authorList>
            <person name="de Groot N.N."/>
        </authorList>
    </citation>
    <scope>NUCLEOTIDE SEQUENCE [LARGE SCALE GENOMIC DNA]</scope>
    <source>
        <strain evidence="2 3">DSM 19073</strain>
    </source>
</reference>
<evidence type="ECO:0000313" key="3">
    <source>
        <dbReference type="Proteomes" id="UP000199110"/>
    </source>
</evidence>
<proteinExistence type="predicted"/>
<dbReference type="OrthoDB" id="7658992at2"/>
<evidence type="ECO:0008006" key="4">
    <source>
        <dbReference type="Google" id="ProtNLM"/>
    </source>
</evidence>
<name>A0A1I3Q3C7_9RHOB</name>
<accession>A0A1I3Q3C7</accession>
<feature type="chain" id="PRO_5011601081" description="DUF5333 domain-containing protein" evidence="1">
    <location>
        <begin position="25"/>
        <end position="140"/>
    </location>
</feature>
<protein>
    <recommendedName>
        <fullName evidence="4">DUF5333 domain-containing protein</fullName>
    </recommendedName>
</protein>
<dbReference type="STRING" id="390807.SAMN04488095_2404"/>
<dbReference type="Pfam" id="PF17267">
    <property type="entry name" value="DUF5333"/>
    <property type="match status" value="1"/>
</dbReference>
<dbReference type="RefSeq" id="WP_139212350.1">
    <property type="nucleotide sequence ID" value="NZ_FORA01000003.1"/>
</dbReference>
<evidence type="ECO:0000313" key="2">
    <source>
        <dbReference type="EMBL" id="SFJ28423.1"/>
    </source>
</evidence>